<dbReference type="PANTHER" id="PTHR43669">
    <property type="entry name" value="5-KETO-D-GLUCONATE 5-REDUCTASE"/>
    <property type="match status" value="1"/>
</dbReference>
<dbReference type="AlphaFoldDB" id="A0AAW0GSE6"/>
<proteinExistence type="inferred from homology"/>
<evidence type="ECO:0000256" key="3">
    <source>
        <dbReference type="ARBA" id="ARBA00023002"/>
    </source>
</evidence>
<dbReference type="PROSITE" id="PS00061">
    <property type="entry name" value="ADH_SHORT"/>
    <property type="match status" value="1"/>
</dbReference>
<dbReference type="Gene3D" id="3.40.50.720">
    <property type="entry name" value="NAD(P)-binding Rossmann-like Domain"/>
    <property type="match status" value="1"/>
</dbReference>
<evidence type="ECO:0008006" key="6">
    <source>
        <dbReference type="Google" id="ProtNLM"/>
    </source>
</evidence>
<dbReference type="PRINTS" id="PR00081">
    <property type="entry name" value="GDHRDH"/>
</dbReference>
<keyword evidence="5" id="KW-1185">Reference proteome</keyword>
<dbReference type="SUPFAM" id="SSF51735">
    <property type="entry name" value="NAD(P)-binding Rossmann-fold domains"/>
    <property type="match status" value="1"/>
</dbReference>
<keyword evidence="2" id="KW-0521">NADP</keyword>
<gene>
    <name evidence="4" type="ORF">QCA50_002050</name>
</gene>
<evidence type="ECO:0000256" key="1">
    <source>
        <dbReference type="ARBA" id="ARBA00006484"/>
    </source>
</evidence>
<organism evidence="4 5">
    <name type="scientific">Cerrena zonata</name>
    <dbReference type="NCBI Taxonomy" id="2478898"/>
    <lineage>
        <taxon>Eukaryota</taxon>
        <taxon>Fungi</taxon>
        <taxon>Dikarya</taxon>
        <taxon>Basidiomycota</taxon>
        <taxon>Agaricomycotina</taxon>
        <taxon>Agaricomycetes</taxon>
        <taxon>Polyporales</taxon>
        <taxon>Cerrenaceae</taxon>
        <taxon>Cerrena</taxon>
    </lineage>
</organism>
<name>A0AAW0GSE6_9APHY</name>
<dbReference type="InterPro" id="IPR036291">
    <property type="entry name" value="NAD(P)-bd_dom_sf"/>
</dbReference>
<dbReference type="PANTHER" id="PTHR43669:SF11">
    <property type="entry name" value="SHORT-CHAIN DEHYDROGENASE_OXIDOREDUCTASE"/>
    <property type="match status" value="1"/>
</dbReference>
<dbReference type="EMBL" id="JASBNA010000002">
    <property type="protein sequence ID" value="KAK7694862.1"/>
    <property type="molecule type" value="Genomic_DNA"/>
</dbReference>
<accession>A0AAW0GSE6</accession>
<evidence type="ECO:0000313" key="4">
    <source>
        <dbReference type="EMBL" id="KAK7694862.1"/>
    </source>
</evidence>
<comment type="caution">
    <text evidence="4">The sequence shown here is derived from an EMBL/GenBank/DDBJ whole genome shotgun (WGS) entry which is preliminary data.</text>
</comment>
<dbReference type="Proteomes" id="UP001385951">
    <property type="component" value="Unassembled WGS sequence"/>
</dbReference>
<dbReference type="InterPro" id="IPR020904">
    <property type="entry name" value="Sc_DH/Rdtase_CS"/>
</dbReference>
<dbReference type="InterPro" id="IPR002347">
    <property type="entry name" value="SDR_fam"/>
</dbReference>
<evidence type="ECO:0000256" key="2">
    <source>
        <dbReference type="ARBA" id="ARBA00022857"/>
    </source>
</evidence>
<dbReference type="Pfam" id="PF00106">
    <property type="entry name" value="adh_short"/>
    <property type="match status" value="1"/>
</dbReference>
<sequence>MTVGISECRCILVIGATAGIGRALALAIHDLPSKPDVIVGGRRKERLDELTKTSDRIKGVQVDVSANRAALQAFVKDTISAYPDLDAVIFSSGIQHMFDFKSPEKVDLDLLDSEIVTNYTSIVTLCTLFLPHFLKLSESDRPSFLIPVSSGLAFVPAPWVPNYAATKAAIHSFSISLGVQLSSTKVRVLELAPPLVESELHDHQGTTPALSKFWMPLSEFTEKAMAGLINGDTQIAIGQAAVGWEAHEKGKEEKASQSYAQLGKLFGQS</sequence>
<comment type="similarity">
    <text evidence="1">Belongs to the short-chain dehydrogenases/reductases (SDR) family.</text>
</comment>
<reference evidence="4 5" key="1">
    <citation type="submission" date="2022-09" db="EMBL/GenBank/DDBJ databases">
        <authorList>
            <person name="Palmer J.M."/>
        </authorList>
    </citation>
    <scope>NUCLEOTIDE SEQUENCE [LARGE SCALE GENOMIC DNA]</scope>
    <source>
        <strain evidence="4 5">DSM 7382</strain>
    </source>
</reference>
<dbReference type="GO" id="GO:0016491">
    <property type="term" value="F:oxidoreductase activity"/>
    <property type="evidence" value="ECO:0007669"/>
    <property type="project" value="UniProtKB-KW"/>
</dbReference>
<keyword evidence="3" id="KW-0560">Oxidoreductase</keyword>
<protein>
    <recommendedName>
        <fullName evidence="6">NAD(P)-binding protein</fullName>
    </recommendedName>
</protein>
<evidence type="ECO:0000313" key="5">
    <source>
        <dbReference type="Proteomes" id="UP001385951"/>
    </source>
</evidence>